<accession>A0A9W8BA65</accession>
<dbReference type="PANTHER" id="PTHR11177:SF317">
    <property type="entry name" value="CHITINASE 12-RELATED"/>
    <property type="match status" value="1"/>
</dbReference>
<comment type="caution">
    <text evidence="2">The sequence shown here is derived from an EMBL/GenBank/DDBJ whole genome shotgun (WGS) entry which is preliminary data.</text>
</comment>
<dbReference type="GO" id="GO:0008061">
    <property type="term" value="F:chitin binding"/>
    <property type="evidence" value="ECO:0007669"/>
    <property type="project" value="InterPro"/>
</dbReference>
<dbReference type="CDD" id="cd06548">
    <property type="entry name" value="GH18_chitinase"/>
    <property type="match status" value="1"/>
</dbReference>
<dbReference type="SUPFAM" id="SSF51445">
    <property type="entry name" value="(Trans)glycosidases"/>
    <property type="match status" value="1"/>
</dbReference>
<dbReference type="PROSITE" id="PS51910">
    <property type="entry name" value="GH18_2"/>
    <property type="match status" value="1"/>
</dbReference>
<dbReference type="InterPro" id="IPR001223">
    <property type="entry name" value="Glyco_hydro18_cat"/>
</dbReference>
<feature type="domain" description="GH18" evidence="1">
    <location>
        <begin position="77"/>
        <end position="452"/>
    </location>
</feature>
<dbReference type="SMART" id="SM00636">
    <property type="entry name" value="Glyco_18"/>
    <property type="match status" value="1"/>
</dbReference>
<dbReference type="Pfam" id="PF00704">
    <property type="entry name" value="Glyco_hydro_18"/>
    <property type="match status" value="1"/>
</dbReference>
<dbReference type="AlphaFoldDB" id="A0A9W8BA65"/>
<dbReference type="InterPro" id="IPR029070">
    <property type="entry name" value="Chitinase_insertion_sf"/>
</dbReference>
<dbReference type="OrthoDB" id="73875at2759"/>
<dbReference type="InterPro" id="IPR050314">
    <property type="entry name" value="Glycosyl_Hydrlase_18"/>
</dbReference>
<evidence type="ECO:0000313" key="3">
    <source>
        <dbReference type="Proteomes" id="UP001151582"/>
    </source>
</evidence>
<sequence length="452" mass="50898">MLFTFILLVLQLLTIPLVQVYFLIYTPTPPTRAPWKPPLAPPAVPNDPLHLVTAKPFADLGPLLDYNRKHSMASHGRKVVAYYTAWSIYGRKYTPDRIPVERLTHLIYAFANIENGEIALGDRWADVEVGYPGDHDGQPVKGNFNQLTNPNSPLRQRNPNLKVLIAIGGWNWSSEFARVASTDESRRRFARSVGHFVRHYNFDGADIDWEFPVVGGLAGDGPRPEEAQNYVALMQTLHNELAAASAGRREPLLLTTAMSASQRTYRHYQFQALSQWVDFFNVMTYDFKGPWSQQTGHQACLTPAANDPTTSIWTSINEYLAGGVPPNKIVLGVPFYGRGFANVAASSDNPSGLFVPFQGVPKGTWEDGIFDYRHLRNEHLTAQSSFQRFWDEYSKSVSLYDPASRVFISYDDPESIKHKCEHIKRFNLGGAMIWDISSDYETELVDAINANL</sequence>
<dbReference type="InterPro" id="IPR011583">
    <property type="entry name" value="Chitinase_II/V-like_cat"/>
</dbReference>
<evidence type="ECO:0000259" key="1">
    <source>
        <dbReference type="PROSITE" id="PS51910"/>
    </source>
</evidence>
<gene>
    <name evidence="2" type="ORF">H4R34_001291</name>
</gene>
<proteinExistence type="predicted"/>
<keyword evidence="3" id="KW-1185">Reference proteome</keyword>
<dbReference type="InterPro" id="IPR017853">
    <property type="entry name" value="GH"/>
</dbReference>
<dbReference type="EMBL" id="JANBQB010000056">
    <property type="protein sequence ID" value="KAJ1983416.1"/>
    <property type="molecule type" value="Genomic_DNA"/>
</dbReference>
<organism evidence="2 3">
    <name type="scientific">Dimargaris verticillata</name>
    <dbReference type="NCBI Taxonomy" id="2761393"/>
    <lineage>
        <taxon>Eukaryota</taxon>
        <taxon>Fungi</taxon>
        <taxon>Fungi incertae sedis</taxon>
        <taxon>Zoopagomycota</taxon>
        <taxon>Kickxellomycotina</taxon>
        <taxon>Dimargaritomycetes</taxon>
        <taxon>Dimargaritales</taxon>
        <taxon>Dimargaritaceae</taxon>
        <taxon>Dimargaris</taxon>
    </lineage>
</organism>
<dbReference type="GO" id="GO:0005975">
    <property type="term" value="P:carbohydrate metabolic process"/>
    <property type="evidence" value="ECO:0007669"/>
    <property type="project" value="InterPro"/>
</dbReference>
<dbReference type="SUPFAM" id="SSF54556">
    <property type="entry name" value="Chitinase insertion domain"/>
    <property type="match status" value="1"/>
</dbReference>
<protein>
    <recommendedName>
        <fullName evidence="1">GH18 domain-containing protein</fullName>
    </recommendedName>
</protein>
<reference evidence="2" key="1">
    <citation type="submission" date="2022-07" db="EMBL/GenBank/DDBJ databases">
        <title>Phylogenomic reconstructions and comparative analyses of Kickxellomycotina fungi.</title>
        <authorList>
            <person name="Reynolds N.K."/>
            <person name="Stajich J.E."/>
            <person name="Barry K."/>
            <person name="Grigoriev I.V."/>
            <person name="Crous P."/>
            <person name="Smith M.E."/>
        </authorList>
    </citation>
    <scope>NUCLEOTIDE SEQUENCE</scope>
    <source>
        <strain evidence="2">RSA 567</strain>
    </source>
</reference>
<evidence type="ECO:0000313" key="2">
    <source>
        <dbReference type="EMBL" id="KAJ1983416.1"/>
    </source>
</evidence>
<dbReference type="Gene3D" id="3.20.20.80">
    <property type="entry name" value="Glycosidases"/>
    <property type="match status" value="1"/>
</dbReference>
<name>A0A9W8BA65_9FUNG</name>
<dbReference type="Gene3D" id="3.10.50.10">
    <property type="match status" value="1"/>
</dbReference>
<dbReference type="PANTHER" id="PTHR11177">
    <property type="entry name" value="CHITINASE"/>
    <property type="match status" value="1"/>
</dbReference>
<dbReference type="Proteomes" id="UP001151582">
    <property type="component" value="Unassembled WGS sequence"/>
</dbReference>